<dbReference type="GO" id="GO:0008460">
    <property type="term" value="F:dTDP-glucose 4,6-dehydratase activity"/>
    <property type="evidence" value="ECO:0007669"/>
    <property type="project" value="UniProtKB-EC"/>
</dbReference>
<dbReference type="EC" id="4.2.1.46" evidence="6"/>
<keyword evidence="3" id="KW-0520">NAD</keyword>
<name>A0A422MCI8_LACPA</name>
<reference evidence="6 7" key="1">
    <citation type="journal article" date="2018" name="Front. Microbiol.">
        <title>Conversion of Methionine to Cysteine in Lactobacillus paracasei Depends on the Highly Mobile cysK-ctl-cysE Gene Cluster.</title>
        <authorList>
            <person name="Wuthrich D."/>
            <person name="Irmler S."/>
            <person name="Berthoud H."/>
            <person name="Guggenbuhl B."/>
            <person name="Eugster E."/>
            <person name="Bruggmann R."/>
        </authorList>
    </citation>
    <scope>NUCLEOTIDE SEQUENCE [LARGE SCALE GENOMIC DNA]</scope>
    <source>
        <strain evidence="6 7">FAM18172</strain>
    </source>
</reference>
<dbReference type="GO" id="GO:0048040">
    <property type="term" value="F:UDP-glucuronate decarboxylase activity"/>
    <property type="evidence" value="ECO:0007669"/>
    <property type="project" value="TreeGrafter"/>
</dbReference>
<accession>A0A422MCI8</accession>
<sequence>MLIHNDLYLSDIDHVILNQKSWSDLDQKSFLVVGASGMIGTFLVDVLMRRNVTANAHIHVFAMGRNETHLIQRFSQYENSSYFHLVVGDVTKPLTTALQTDYVINAASNTHPRAYASDPIGTIMTNLMGTEQILKHAVRHRPQRILFLSSVEIYGENRGDVDQFDENYSGYINPNTLRAGYPEGKRVSEALCQAYIESYNLNIVIPRLSRVFGPSMKLNDSKASSQFILKAVHKENIVLKSQGTQYYSYSYVGDVVSALLFLLVNGQKGEAYNIANSNLNLHLKDFANELATMFGKKVVYDLPDDIEAAGYSKVTKALLDTKKINDLGWTAPFDRARSLQHTVEILRSELNKN</sequence>
<dbReference type="Proteomes" id="UP000285532">
    <property type="component" value="Unassembled WGS sequence"/>
</dbReference>
<evidence type="ECO:0000256" key="2">
    <source>
        <dbReference type="ARBA" id="ARBA00022793"/>
    </source>
</evidence>
<comment type="caution">
    <text evidence="6">The sequence shown here is derived from an EMBL/GenBank/DDBJ whole genome shotgun (WGS) entry which is preliminary data.</text>
</comment>
<dbReference type="EMBL" id="LKFU01000048">
    <property type="protein sequence ID" value="RND87163.1"/>
    <property type="molecule type" value="Genomic_DNA"/>
</dbReference>
<dbReference type="Gene3D" id="3.40.50.720">
    <property type="entry name" value="NAD(P)-binding Rossmann-like Domain"/>
    <property type="match status" value="1"/>
</dbReference>
<organism evidence="6 7">
    <name type="scientific">Lacticaseibacillus paracasei</name>
    <name type="common">Lactobacillus paracasei</name>
    <dbReference type="NCBI Taxonomy" id="1597"/>
    <lineage>
        <taxon>Bacteria</taxon>
        <taxon>Bacillati</taxon>
        <taxon>Bacillota</taxon>
        <taxon>Bacilli</taxon>
        <taxon>Lactobacillales</taxon>
        <taxon>Lactobacillaceae</taxon>
        <taxon>Lacticaseibacillus</taxon>
    </lineage>
</organism>
<dbReference type="AlphaFoldDB" id="A0A422MCI8"/>
<evidence type="ECO:0000313" key="6">
    <source>
        <dbReference type="EMBL" id="RND87163.1"/>
    </source>
</evidence>
<evidence type="ECO:0000256" key="3">
    <source>
        <dbReference type="ARBA" id="ARBA00023027"/>
    </source>
</evidence>
<evidence type="ECO:0000256" key="1">
    <source>
        <dbReference type="ARBA" id="ARBA00001911"/>
    </source>
</evidence>
<evidence type="ECO:0000313" key="7">
    <source>
        <dbReference type="Proteomes" id="UP000285532"/>
    </source>
</evidence>
<dbReference type="PANTHER" id="PTHR43078">
    <property type="entry name" value="UDP-GLUCURONIC ACID DECARBOXYLASE-RELATED"/>
    <property type="match status" value="1"/>
</dbReference>
<evidence type="ECO:0000259" key="5">
    <source>
        <dbReference type="Pfam" id="PF01370"/>
    </source>
</evidence>
<dbReference type="GO" id="GO:0070403">
    <property type="term" value="F:NAD+ binding"/>
    <property type="evidence" value="ECO:0007669"/>
    <property type="project" value="InterPro"/>
</dbReference>
<keyword evidence="4 6" id="KW-0456">Lyase</keyword>
<dbReference type="SUPFAM" id="SSF51735">
    <property type="entry name" value="NAD(P)-binding Rossmann-fold domains"/>
    <property type="match status" value="1"/>
</dbReference>
<dbReference type="InterPro" id="IPR001509">
    <property type="entry name" value="Epimerase_deHydtase"/>
</dbReference>
<dbReference type="GO" id="GO:0005737">
    <property type="term" value="C:cytoplasm"/>
    <property type="evidence" value="ECO:0007669"/>
    <property type="project" value="TreeGrafter"/>
</dbReference>
<keyword evidence="2" id="KW-0210">Decarboxylase</keyword>
<dbReference type="InterPro" id="IPR036291">
    <property type="entry name" value="NAD(P)-bd_dom_sf"/>
</dbReference>
<dbReference type="Pfam" id="PF01370">
    <property type="entry name" value="Epimerase"/>
    <property type="match status" value="1"/>
</dbReference>
<dbReference type="RefSeq" id="WP_016387465.1">
    <property type="nucleotide sequence ID" value="NZ_CBDBYF010000002.1"/>
</dbReference>
<dbReference type="InterPro" id="IPR044516">
    <property type="entry name" value="UXS-like"/>
</dbReference>
<dbReference type="GO" id="GO:0042732">
    <property type="term" value="P:D-xylose metabolic process"/>
    <property type="evidence" value="ECO:0007669"/>
    <property type="project" value="InterPro"/>
</dbReference>
<protein>
    <submittedName>
        <fullName evidence="6">dTDP-glucose 4,6-dehydratase</fullName>
        <ecNumber evidence="6">4.2.1.46</ecNumber>
    </submittedName>
</protein>
<proteinExistence type="predicted"/>
<evidence type="ECO:0000256" key="4">
    <source>
        <dbReference type="ARBA" id="ARBA00023239"/>
    </source>
</evidence>
<dbReference type="PANTHER" id="PTHR43078:SF6">
    <property type="entry name" value="UDP-GLUCURONIC ACID DECARBOXYLASE 1"/>
    <property type="match status" value="1"/>
</dbReference>
<feature type="domain" description="NAD-dependent epimerase/dehydratase" evidence="5">
    <location>
        <begin position="31"/>
        <end position="275"/>
    </location>
</feature>
<gene>
    <name evidence="6" type="ORF">FAM18172_01099</name>
</gene>
<comment type="cofactor">
    <cofactor evidence="1">
        <name>NAD(+)</name>
        <dbReference type="ChEBI" id="CHEBI:57540"/>
    </cofactor>
</comment>